<dbReference type="AlphaFoldDB" id="A0A3S5AH75"/>
<proteinExistence type="inferred from homology"/>
<evidence type="ECO:0000256" key="1">
    <source>
        <dbReference type="ARBA" id="ARBA00005350"/>
    </source>
</evidence>
<evidence type="ECO:0000256" key="2">
    <source>
        <dbReference type="RuleBase" id="RU363116"/>
    </source>
</evidence>
<dbReference type="PANTHER" id="PTHR23248:SF63">
    <property type="entry name" value="PHOSPHOLIPID SCRAMBLASE"/>
    <property type="match status" value="1"/>
</dbReference>
<dbReference type="GO" id="GO:0005886">
    <property type="term" value="C:plasma membrane"/>
    <property type="evidence" value="ECO:0007669"/>
    <property type="project" value="TreeGrafter"/>
</dbReference>
<feature type="compositionally biased region" description="Polar residues" evidence="3">
    <location>
        <begin position="97"/>
        <end position="107"/>
    </location>
</feature>
<keyword evidence="2" id="KW-0564">Palmitate</keyword>
<evidence type="ECO:0000256" key="3">
    <source>
        <dbReference type="SAM" id="MobiDB-lite"/>
    </source>
</evidence>
<dbReference type="OrthoDB" id="191150at2759"/>
<dbReference type="InterPro" id="IPR005552">
    <property type="entry name" value="Scramblase"/>
</dbReference>
<comment type="similarity">
    <text evidence="1 2">Belongs to the phospholipid scramblase family.</text>
</comment>
<comment type="caution">
    <text evidence="4">The sequence shown here is derived from an EMBL/GenBank/DDBJ whole genome shotgun (WGS) entry which is preliminary data.</text>
</comment>
<organism evidence="4 5">
    <name type="scientific">Protopolystoma xenopodis</name>
    <dbReference type="NCBI Taxonomy" id="117903"/>
    <lineage>
        <taxon>Eukaryota</taxon>
        <taxon>Metazoa</taxon>
        <taxon>Spiralia</taxon>
        <taxon>Lophotrochozoa</taxon>
        <taxon>Platyhelminthes</taxon>
        <taxon>Monogenea</taxon>
        <taxon>Polyopisthocotylea</taxon>
        <taxon>Polystomatidea</taxon>
        <taxon>Polystomatidae</taxon>
        <taxon>Protopolystoma</taxon>
    </lineage>
</organism>
<protein>
    <recommendedName>
        <fullName evidence="2">Phospholipid scramblase</fullName>
    </recommendedName>
</protein>
<dbReference type="Proteomes" id="UP000784294">
    <property type="component" value="Unassembled WGS sequence"/>
</dbReference>
<dbReference type="PROSITE" id="PS51257">
    <property type="entry name" value="PROKAR_LIPOPROTEIN"/>
    <property type="match status" value="1"/>
</dbReference>
<dbReference type="Pfam" id="PF03803">
    <property type="entry name" value="Scramblase"/>
    <property type="match status" value="1"/>
</dbReference>
<feature type="compositionally biased region" description="Basic and acidic residues" evidence="3">
    <location>
        <begin position="150"/>
        <end position="169"/>
    </location>
</feature>
<comment type="cofactor">
    <cofactor evidence="2">
        <name>Ca(2+)</name>
        <dbReference type="ChEBI" id="CHEBI:29108"/>
    </cofactor>
</comment>
<dbReference type="PANTHER" id="PTHR23248">
    <property type="entry name" value="PHOSPHOLIPID SCRAMBLASE-RELATED"/>
    <property type="match status" value="1"/>
</dbReference>
<keyword evidence="2" id="KW-0449">Lipoprotein</keyword>
<feature type="compositionally biased region" description="Basic and acidic residues" evidence="3">
    <location>
        <begin position="134"/>
        <end position="143"/>
    </location>
</feature>
<evidence type="ECO:0000313" key="4">
    <source>
        <dbReference type="EMBL" id="VEL29084.1"/>
    </source>
</evidence>
<dbReference type="EMBL" id="CAAALY010100187">
    <property type="protein sequence ID" value="VEL29084.1"/>
    <property type="molecule type" value="Genomic_DNA"/>
</dbReference>
<evidence type="ECO:0000313" key="5">
    <source>
        <dbReference type="Proteomes" id="UP000784294"/>
    </source>
</evidence>
<reference evidence="4" key="1">
    <citation type="submission" date="2018-11" db="EMBL/GenBank/DDBJ databases">
        <authorList>
            <consortium name="Pathogen Informatics"/>
        </authorList>
    </citation>
    <scope>NUCLEOTIDE SEQUENCE</scope>
</reference>
<feature type="compositionally biased region" description="Low complexity" evidence="3">
    <location>
        <begin position="108"/>
        <end position="117"/>
    </location>
</feature>
<gene>
    <name evidence="4" type="ORF">PXEA_LOCUS22524</name>
</gene>
<comment type="function">
    <text evidence="2">May mediate accelerated ATP-independent bidirectional transbilayer migration of phospholipids upon binding calcium ions that results in a loss of phospholipid asymmetry in the plasma membrane.</text>
</comment>
<feature type="region of interest" description="Disordered" evidence="3">
    <location>
        <begin position="95"/>
        <end position="170"/>
    </location>
</feature>
<dbReference type="GO" id="GO:0017128">
    <property type="term" value="F:phospholipid scramblase activity"/>
    <property type="evidence" value="ECO:0007669"/>
    <property type="project" value="InterPro"/>
</dbReference>
<accession>A0A3S5AH75</accession>
<keyword evidence="2" id="KW-0106">Calcium</keyword>
<keyword evidence="5" id="KW-1185">Reference proteome</keyword>
<name>A0A3S5AH75_9PLAT</name>
<sequence>MNFKYQYLCTTDLEAQIFTLSHILSLSCLHVVESDVCARQCCGQQRSFVMHLTDNAGQEVARCFRDFHFCPGLCCCYCCFCCCCIHQNDADSGRSGVRSSENPTTTIPPSSSVSGGVKKSHHLVASRIEQSSGEIKKKERDNELSQSHPFVKEPFFEGNRKDDSKEKGDFAATSGELNCYISHF</sequence>